<dbReference type="Proteomes" id="UP000887572">
    <property type="component" value="Unplaced"/>
</dbReference>
<protein>
    <submittedName>
        <fullName evidence="2">Protein kinase domain-containing protein</fullName>
    </submittedName>
</protein>
<dbReference type="Gene3D" id="1.10.510.10">
    <property type="entry name" value="Transferase(Phosphotransferase) domain 1"/>
    <property type="match status" value="1"/>
</dbReference>
<evidence type="ECO:0000313" key="1">
    <source>
        <dbReference type="Proteomes" id="UP000887572"/>
    </source>
</evidence>
<dbReference type="WBParaSite" id="Gr19_v10_g1735.t1">
    <property type="protein sequence ID" value="Gr19_v10_g1735.t1"/>
    <property type="gene ID" value="Gr19_v10_g1735"/>
</dbReference>
<name>A0A914HI19_GLORO</name>
<proteinExistence type="predicted"/>
<dbReference type="InterPro" id="IPR011009">
    <property type="entry name" value="Kinase-like_dom_sf"/>
</dbReference>
<dbReference type="AlphaFoldDB" id="A0A914HI19"/>
<organism evidence="1 2">
    <name type="scientific">Globodera rostochiensis</name>
    <name type="common">Golden nematode worm</name>
    <name type="synonym">Heterodera rostochiensis</name>
    <dbReference type="NCBI Taxonomy" id="31243"/>
    <lineage>
        <taxon>Eukaryota</taxon>
        <taxon>Metazoa</taxon>
        <taxon>Ecdysozoa</taxon>
        <taxon>Nematoda</taxon>
        <taxon>Chromadorea</taxon>
        <taxon>Rhabditida</taxon>
        <taxon>Tylenchina</taxon>
        <taxon>Tylenchomorpha</taxon>
        <taxon>Tylenchoidea</taxon>
        <taxon>Heteroderidae</taxon>
        <taxon>Heteroderinae</taxon>
        <taxon>Globodera</taxon>
    </lineage>
</organism>
<reference evidence="2" key="1">
    <citation type="submission" date="2022-11" db="UniProtKB">
        <authorList>
            <consortium name="WormBaseParasite"/>
        </authorList>
    </citation>
    <scope>IDENTIFICATION</scope>
</reference>
<sequence length="264" mass="30662">MERNNFPKRLAGCCGAVDWNAVSGPTIEKYPKCGWLHRCIPVPKVTECCMGYDTSSKADIWSLGIMIYEILLVKSERKAQQLNESTENFRLNITLKLLQALAIYSGRSINLNAKLLIPKKFVYDLRWLNSSAEGIKRIFKFWIKSTRLAVLLTNLLHIVPQKRMTAEGVLDYLDLKCYPAEMSWSYAWTGIIFNKITFKKLAEMITEKKRLCVRENCTQKWEQMRKMMDKVRKKRQAIVNESQQMSESVKHCATTYQNVTQNTE</sequence>
<keyword evidence="1" id="KW-1185">Reference proteome</keyword>
<accession>A0A914HI19</accession>
<evidence type="ECO:0000313" key="2">
    <source>
        <dbReference type="WBParaSite" id="Gr19_v10_g1735.t1"/>
    </source>
</evidence>
<dbReference type="SUPFAM" id="SSF56112">
    <property type="entry name" value="Protein kinase-like (PK-like)"/>
    <property type="match status" value="1"/>
</dbReference>